<proteinExistence type="predicted"/>
<gene>
    <name evidence="1" type="ORF">CBOVIS_LOCUS2393</name>
</gene>
<accession>A0A8S1EI39</accession>
<protein>
    <recommendedName>
        <fullName evidence="3">F-box domain-containing protein</fullName>
    </recommendedName>
</protein>
<sequence length="354" mass="41282">MNQYRDEFFRYMVEDMNNFDVDDSDQDEEESDAPKFPKFAELPLSLVAEIMEKCCVKTRNRLSMCNKKLNELEPTVQHRIDVAGIEELFVISEDFYNVFFTNGDDNSTFNFGDPKSIMDPNYSVPVRPADADVKFYEDPYELFHHFVRRANYEISYLKLFLKPDTPIFDKIPMANFQNCIKLEVTCCNVLHVKQLMESINPKQVNLVFMQETLTELDVDTLDACLKDRENVSVLFWGSRVSYEISKRVHVEHLTFNSTRFFSDSFVEFLRDWVNGEIPVKLRQVQIKTSHLSIPLILRSISGFVTPIEDLNSLGLGVSDRYFLVGRVFSVSGKHDRKNAILIFNRHQIVFQMPL</sequence>
<comment type="caution">
    <text evidence="1">The sequence shown here is derived from an EMBL/GenBank/DDBJ whole genome shotgun (WGS) entry which is preliminary data.</text>
</comment>
<dbReference type="Proteomes" id="UP000494206">
    <property type="component" value="Unassembled WGS sequence"/>
</dbReference>
<evidence type="ECO:0008006" key="3">
    <source>
        <dbReference type="Google" id="ProtNLM"/>
    </source>
</evidence>
<name>A0A8S1EI39_9PELO</name>
<dbReference type="EMBL" id="CADEPM010000002">
    <property type="protein sequence ID" value="CAB3399237.1"/>
    <property type="molecule type" value="Genomic_DNA"/>
</dbReference>
<dbReference type="AlphaFoldDB" id="A0A8S1EI39"/>
<keyword evidence="2" id="KW-1185">Reference proteome</keyword>
<reference evidence="1 2" key="1">
    <citation type="submission" date="2020-04" db="EMBL/GenBank/DDBJ databases">
        <authorList>
            <person name="Laetsch R D."/>
            <person name="Stevens L."/>
            <person name="Kumar S."/>
            <person name="Blaxter L. M."/>
        </authorList>
    </citation>
    <scope>NUCLEOTIDE SEQUENCE [LARGE SCALE GENOMIC DNA]</scope>
</reference>
<organism evidence="1 2">
    <name type="scientific">Caenorhabditis bovis</name>
    <dbReference type="NCBI Taxonomy" id="2654633"/>
    <lineage>
        <taxon>Eukaryota</taxon>
        <taxon>Metazoa</taxon>
        <taxon>Ecdysozoa</taxon>
        <taxon>Nematoda</taxon>
        <taxon>Chromadorea</taxon>
        <taxon>Rhabditida</taxon>
        <taxon>Rhabditina</taxon>
        <taxon>Rhabditomorpha</taxon>
        <taxon>Rhabditoidea</taxon>
        <taxon>Rhabditidae</taxon>
        <taxon>Peloderinae</taxon>
        <taxon>Caenorhabditis</taxon>
    </lineage>
</organism>
<evidence type="ECO:0000313" key="2">
    <source>
        <dbReference type="Proteomes" id="UP000494206"/>
    </source>
</evidence>
<evidence type="ECO:0000313" key="1">
    <source>
        <dbReference type="EMBL" id="CAB3399237.1"/>
    </source>
</evidence>